<dbReference type="Pfam" id="PF12752">
    <property type="entry name" value="SUZ"/>
    <property type="match status" value="1"/>
</dbReference>
<dbReference type="STRING" id="147828.A0A4S2LNK1"/>
<evidence type="ECO:0000259" key="2">
    <source>
        <dbReference type="PROSITE" id="PS51673"/>
    </source>
</evidence>
<feature type="region of interest" description="Disordered" evidence="1">
    <location>
        <begin position="46"/>
        <end position="89"/>
    </location>
</feature>
<protein>
    <recommendedName>
        <fullName evidence="2">SUZ domain-containing protein</fullName>
    </recommendedName>
</protein>
<dbReference type="PANTHER" id="PTHR31796">
    <property type="entry name" value="SUZ DOMAIN-CONTAINING PROTEIN 1"/>
    <property type="match status" value="1"/>
</dbReference>
<dbReference type="Proteomes" id="UP000308267">
    <property type="component" value="Unassembled WGS sequence"/>
</dbReference>
<feature type="compositionally biased region" description="Low complexity" evidence="1">
    <location>
        <begin position="62"/>
        <end position="71"/>
    </location>
</feature>
<dbReference type="InterPro" id="IPR024771">
    <property type="entry name" value="SUZ"/>
</dbReference>
<gene>
    <name evidence="3" type="ORF">CRM22_005962</name>
</gene>
<keyword evidence="4" id="KW-1185">Reference proteome</keyword>
<dbReference type="PROSITE" id="PS51673">
    <property type="entry name" value="SUZ"/>
    <property type="match status" value="1"/>
</dbReference>
<evidence type="ECO:0000313" key="3">
    <source>
        <dbReference type="EMBL" id="TGZ65281.1"/>
    </source>
</evidence>
<sequence length="341" mass="36796">MENPPIRILQRPCQTSDNQTSQILKPPTTVKTLEQREADYAAARRRILGSDGSDTDVDDASTTKGNTKTSGSGNGHGGNSLPRQSSASNMNATTATPLMSIQATPALVSDFGTSTVTSSLTSNGAVQPRVTHNGSARQGLAVVNVAQKLQQQPQPTPNLARPVIQAQQPRLLTTSASSPSFFNPRTTNQPVPLFPSHTNAANTGLLPTPPGFNYSVQNATLNGGGGIHHSHSAAYALMQQFGLFQQQYQQALNGFQNHLISPTMSQTGASLNPFNFSPVASQPTANQNYFHSWMVYLTHLDHLQCRRQLSRLNIWTGCDAGWGWDWRWSVVIAVLHPSSTT</sequence>
<evidence type="ECO:0000313" key="4">
    <source>
        <dbReference type="Proteomes" id="UP000308267"/>
    </source>
</evidence>
<organism evidence="3 4">
    <name type="scientific">Opisthorchis felineus</name>
    <dbReference type="NCBI Taxonomy" id="147828"/>
    <lineage>
        <taxon>Eukaryota</taxon>
        <taxon>Metazoa</taxon>
        <taxon>Spiralia</taxon>
        <taxon>Lophotrochozoa</taxon>
        <taxon>Platyhelminthes</taxon>
        <taxon>Trematoda</taxon>
        <taxon>Digenea</taxon>
        <taxon>Opisthorchiida</taxon>
        <taxon>Opisthorchiata</taxon>
        <taxon>Opisthorchiidae</taxon>
        <taxon>Opisthorchis</taxon>
    </lineage>
</organism>
<dbReference type="InterPro" id="IPR039228">
    <property type="entry name" value="SZRD1"/>
</dbReference>
<dbReference type="AlphaFoldDB" id="A0A4S2LNK1"/>
<dbReference type="EMBL" id="SJOL01006493">
    <property type="protein sequence ID" value="TGZ65281.1"/>
    <property type="molecule type" value="Genomic_DNA"/>
</dbReference>
<dbReference type="PANTHER" id="PTHR31796:SF2">
    <property type="entry name" value="SUZ DOMAIN-CONTAINING PROTEIN 1"/>
    <property type="match status" value="1"/>
</dbReference>
<feature type="region of interest" description="Disordered" evidence="1">
    <location>
        <begin position="1"/>
        <end position="33"/>
    </location>
</feature>
<dbReference type="OrthoDB" id="5373615at2759"/>
<comment type="caution">
    <text evidence="3">The sequence shown here is derived from an EMBL/GenBank/DDBJ whole genome shotgun (WGS) entry which is preliminary data.</text>
</comment>
<evidence type="ECO:0000256" key="1">
    <source>
        <dbReference type="SAM" id="MobiDB-lite"/>
    </source>
</evidence>
<proteinExistence type="predicted"/>
<feature type="domain" description="SUZ" evidence="2">
    <location>
        <begin position="1"/>
        <end position="52"/>
    </location>
</feature>
<accession>A0A4S2LNK1</accession>
<name>A0A4S2LNK1_OPIFE</name>
<feature type="compositionally biased region" description="Polar residues" evidence="1">
    <location>
        <begin position="12"/>
        <end position="23"/>
    </location>
</feature>
<reference evidence="3 4" key="1">
    <citation type="journal article" date="2019" name="BMC Genomics">
        <title>New insights from Opisthorchis felineus genome: update on genomics of the epidemiologically important liver flukes.</title>
        <authorList>
            <person name="Ershov N.I."/>
            <person name="Mordvinov V.A."/>
            <person name="Prokhortchouk E.B."/>
            <person name="Pakharukova M.Y."/>
            <person name="Gunbin K.V."/>
            <person name="Ustyantsev K."/>
            <person name="Genaev M.A."/>
            <person name="Blinov A.G."/>
            <person name="Mazur A."/>
            <person name="Boulygina E."/>
            <person name="Tsygankova S."/>
            <person name="Khrameeva E."/>
            <person name="Chekanov N."/>
            <person name="Fan G."/>
            <person name="Xiao A."/>
            <person name="Zhang H."/>
            <person name="Xu X."/>
            <person name="Yang H."/>
            <person name="Solovyev V."/>
            <person name="Lee S.M."/>
            <person name="Liu X."/>
            <person name="Afonnikov D.A."/>
            <person name="Skryabin K.G."/>
        </authorList>
    </citation>
    <scope>NUCLEOTIDE SEQUENCE [LARGE SCALE GENOMIC DNA]</scope>
    <source>
        <strain evidence="3">AK-0245</strain>
        <tissue evidence="3">Whole organism</tissue>
    </source>
</reference>